<organism evidence="2">
    <name type="scientific">Culex pipiens</name>
    <name type="common">House mosquito</name>
    <dbReference type="NCBI Taxonomy" id="7175"/>
    <lineage>
        <taxon>Eukaryota</taxon>
        <taxon>Metazoa</taxon>
        <taxon>Ecdysozoa</taxon>
        <taxon>Arthropoda</taxon>
        <taxon>Hexapoda</taxon>
        <taxon>Insecta</taxon>
        <taxon>Pterygota</taxon>
        <taxon>Neoptera</taxon>
        <taxon>Endopterygota</taxon>
        <taxon>Diptera</taxon>
        <taxon>Nematocera</taxon>
        <taxon>Culicoidea</taxon>
        <taxon>Culicidae</taxon>
        <taxon>Culicinae</taxon>
        <taxon>Culicini</taxon>
        <taxon>Culex</taxon>
        <taxon>Culex</taxon>
    </lineage>
</organism>
<reference evidence="2" key="1">
    <citation type="submission" date="2021-05" db="EMBL/GenBank/DDBJ databases">
        <authorList>
            <person name="Alioto T."/>
            <person name="Alioto T."/>
            <person name="Gomez Garrido J."/>
        </authorList>
    </citation>
    <scope>NUCLEOTIDE SEQUENCE</scope>
</reference>
<feature type="region of interest" description="Disordered" evidence="1">
    <location>
        <begin position="94"/>
        <end position="113"/>
    </location>
</feature>
<evidence type="ECO:0000256" key="1">
    <source>
        <dbReference type="SAM" id="MobiDB-lite"/>
    </source>
</evidence>
<protein>
    <submittedName>
        <fullName evidence="2">(northern house mosquito) hypothetical protein</fullName>
    </submittedName>
</protein>
<dbReference type="EMBL" id="HBUE01321286">
    <property type="protein sequence ID" value="CAG6588293.1"/>
    <property type="molecule type" value="Transcribed_RNA"/>
</dbReference>
<dbReference type="AlphaFoldDB" id="A0A8D8P4Z2"/>
<accession>A0A8D8P4Z2</accession>
<dbReference type="EMBL" id="HBUE01214767">
    <property type="protein sequence ID" value="CAG6536301.1"/>
    <property type="molecule type" value="Transcribed_RNA"/>
</dbReference>
<proteinExistence type="predicted"/>
<name>A0A8D8P4Z2_CULPI</name>
<sequence length="132" mass="14133">MNGVVPRTSPSTNTLNSFLISSNSANCSGCSVTSSCCSSITSSTSISEGLGTVGSMPNWRQKFIPKTICRLSEGAIKVVTNFVAPLNVMGRWTYPETSSRSPPAEKSFVSEPNSRRFSFLSRWSAPAPSIET</sequence>
<evidence type="ECO:0000313" key="2">
    <source>
        <dbReference type="EMBL" id="CAG6588293.1"/>
    </source>
</evidence>